<evidence type="ECO:0000256" key="1">
    <source>
        <dbReference type="SAM" id="MobiDB-lite"/>
    </source>
</evidence>
<keyword evidence="3" id="KW-1185">Reference proteome</keyword>
<accession>A0A176WQV5</accession>
<dbReference type="EMBL" id="LVLJ01000358">
    <property type="protein sequence ID" value="OAE34676.1"/>
    <property type="molecule type" value="Genomic_DNA"/>
</dbReference>
<feature type="region of interest" description="Disordered" evidence="1">
    <location>
        <begin position="515"/>
        <end position="541"/>
    </location>
</feature>
<gene>
    <name evidence="2" type="ORF">AXG93_230s1000</name>
</gene>
<dbReference type="PANTHER" id="PTHR34541">
    <property type="entry name" value="OS01G0729900 PROTEIN"/>
    <property type="match status" value="1"/>
</dbReference>
<name>A0A176WQV5_MARPO</name>
<evidence type="ECO:0000313" key="3">
    <source>
        <dbReference type="Proteomes" id="UP000077202"/>
    </source>
</evidence>
<comment type="caution">
    <text evidence="2">The sequence shown here is derived from an EMBL/GenBank/DDBJ whole genome shotgun (WGS) entry which is preliminary data.</text>
</comment>
<evidence type="ECO:0000313" key="2">
    <source>
        <dbReference type="EMBL" id="OAE34676.1"/>
    </source>
</evidence>
<dbReference type="AlphaFoldDB" id="A0A176WQV5"/>
<dbReference type="Proteomes" id="UP000077202">
    <property type="component" value="Unassembled WGS sequence"/>
</dbReference>
<reference evidence="2" key="1">
    <citation type="submission" date="2016-03" db="EMBL/GenBank/DDBJ databases">
        <title>Mechanisms controlling the formation of the plant cell surface in tip-growing cells are functionally conserved among land plants.</title>
        <authorList>
            <person name="Honkanen S."/>
            <person name="Jones V.A."/>
            <person name="Morieri G."/>
            <person name="Champion C."/>
            <person name="Hetherington A.J."/>
            <person name="Kelly S."/>
            <person name="Saint-Marcoux D."/>
            <person name="Proust H."/>
            <person name="Prescott H."/>
            <person name="Dolan L."/>
        </authorList>
    </citation>
    <scope>NUCLEOTIDE SEQUENCE [LARGE SCALE GENOMIC DNA]</scope>
    <source>
        <tissue evidence="2">Whole gametophyte</tissue>
    </source>
</reference>
<protein>
    <submittedName>
        <fullName evidence="2">Uncharacterized protein</fullName>
    </submittedName>
</protein>
<organism evidence="2 3">
    <name type="scientific">Marchantia polymorpha subsp. ruderalis</name>
    <dbReference type="NCBI Taxonomy" id="1480154"/>
    <lineage>
        <taxon>Eukaryota</taxon>
        <taxon>Viridiplantae</taxon>
        <taxon>Streptophyta</taxon>
        <taxon>Embryophyta</taxon>
        <taxon>Marchantiophyta</taxon>
        <taxon>Marchantiopsida</taxon>
        <taxon>Marchantiidae</taxon>
        <taxon>Marchantiales</taxon>
        <taxon>Marchantiaceae</taxon>
        <taxon>Marchantia</taxon>
    </lineage>
</organism>
<sequence length="571" mass="61692">MEGHEAGWEGVQRQGQVIGDFLNAFGQGLGGMFHDHMRPATTQISRVYCDGQSASRWSWPWPNARNLGINSSPARLKHDKKTWQPVPKRMISTPDFAIHTIGTRVGQAGAEIGACLEQTQNLAIHALGSRVGQAGAELGACLEQTQLFAMNTVGSRVGQAGADLGACLEQLAGNVLQHLPWPFYRTPSLTLSMSGPSSYTGSVDCVRPAIADLSKVEGGSAERNILWVSSTSTSSSKSPKYANGPNGQSSHTTDDELDSIISGSPLHKRSNVVVTTTYDSQTQEIESSLVARAWAGSVREGYNNPSSHAPLQVASFMFPNGQLTYVAGEGVTGSAFLPAFGGLLQAQGRLPGNTKISYFYKNMWGTRFSPGIQLPDKSVSLGILQPLAWQRVGLMLRPAIQMSLTPTWEGRDTGCKAEVIYSPLEKLSWGGRVLQRPVPFDQPSQGGHLRDRRKAYIQIQCNPWKRAAMAAADPAYVNLLRCPNGGLVEPPQPKTGFGYFVVVLLKSVAKEEHRARDAEDYSSPVTSPTTRRGLEADPKPNLPHQSFSLSYGSALPTYLTYIVLATRGSAP</sequence>
<proteinExistence type="predicted"/>
<feature type="region of interest" description="Disordered" evidence="1">
    <location>
        <begin position="232"/>
        <end position="262"/>
    </location>
</feature>
<dbReference type="PANTHER" id="PTHR34541:SF2">
    <property type="entry name" value="OS01G0729900 PROTEIN"/>
    <property type="match status" value="1"/>
</dbReference>